<dbReference type="PANTHER" id="PTHR36928">
    <property type="entry name" value="PHOSPHATASE YCDX-RELATED"/>
    <property type="match status" value="1"/>
</dbReference>
<evidence type="ECO:0000313" key="9">
    <source>
        <dbReference type="EMBL" id="OGD10865.1"/>
    </source>
</evidence>
<dbReference type="InterPro" id="IPR037160">
    <property type="entry name" value="DNA_Pol_thumb_sf"/>
</dbReference>
<comment type="catalytic activity">
    <reaction evidence="7">
        <text>DNA(n) + a 2'-deoxyribonucleoside 5'-triphosphate = DNA(n+1) + diphosphate</text>
        <dbReference type="Rhea" id="RHEA:22508"/>
        <dbReference type="Rhea" id="RHEA-COMP:17339"/>
        <dbReference type="Rhea" id="RHEA-COMP:17340"/>
        <dbReference type="ChEBI" id="CHEBI:33019"/>
        <dbReference type="ChEBI" id="CHEBI:61560"/>
        <dbReference type="ChEBI" id="CHEBI:173112"/>
        <dbReference type="EC" id="2.7.7.7"/>
    </reaction>
</comment>
<evidence type="ECO:0000313" key="10">
    <source>
        <dbReference type="Proteomes" id="UP000178188"/>
    </source>
</evidence>
<sequence length="596" mass="66756">MLMHKNMTNLEVAELLRAVAAALSLTIGDNRFRIIAYERAADAVEHSSSEIKDLWDDGKLSDLAGIGESIASHLDELFRTGKVAHFQKIIKPFPSSVFELIRIPGIGPKNALKLSKALKITQANTAVSQLEKAAAAGLIVHIEGFGEDSQSAIIKSIAEFRGRSRRMLLPVAQEIADSVIEWLSKSPHVKRADPLGSLRRQASTVGDVDISAASDNSAAVIEHFGRYPKKSRVLEAGQHTSSLILGNGYQVDLMIQPPDSYGSLLQHFTGSKHHNILLREFALKKGYSLSEYGIRKLSKSLTKFSDEESFYNFLGLQYIPPELREGHDEIRFAQSNSLPELVELDDIKGDFQIHSNIDVEPGHDLGESSLTQLAETAESLNYQYLGITEHNPSVSGHTQKQILNLIKHKTELVNVFNTSHENRGEKRVPYIFNGLEIDILPDGTRALPESALDLLDFACVSIHSSFRQGRKEITARVLRALDHPKIRFFAHPTARLLGSREGIDLEWDQIFDFCLKNNKWLEINGWPNRLDLPDTLVRDALKFGIKLIVDTDSHSHKHLKYMRYGVSVARRGWAKNYDIINTLSLTEIKKLIKTKK</sequence>
<dbReference type="Gene3D" id="3.30.460.10">
    <property type="entry name" value="Beta Polymerase, domain 2"/>
    <property type="match status" value="1"/>
</dbReference>
<gene>
    <name evidence="9" type="ORF">A2395_03695</name>
</gene>
<dbReference type="GO" id="GO:0003677">
    <property type="term" value="F:DNA binding"/>
    <property type="evidence" value="ECO:0007669"/>
    <property type="project" value="InterPro"/>
</dbReference>
<reference evidence="9 10" key="1">
    <citation type="journal article" date="2016" name="Nat. Commun.">
        <title>Thousands of microbial genomes shed light on interconnected biogeochemical processes in an aquifer system.</title>
        <authorList>
            <person name="Anantharaman K."/>
            <person name="Brown C.T."/>
            <person name="Hug L.A."/>
            <person name="Sharon I."/>
            <person name="Castelle C.J."/>
            <person name="Probst A.J."/>
            <person name="Thomas B.C."/>
            <person name="Singh A."/>
            <person name="Wilkins M.J."/>
            <person name="Karaoz U."/>
            <person name="Brodie E.L."/>
            <person name="Williams K.H."/>
            <person name="Hubbard S.S."/>
            <person name="Banfield J.F."/>
        </authorList>
    </citation>
    <scope>NUCLEOTIDE SEQUENCE [LARGE SCALE GENOMIC DNA]</scope>
</reference>
<dbReference type="PANTHER" id="PTHR36928:SF1">
    <property type="entry name" value="PHOSPHATASE YCDX-RELATED"/>
    <property type="match status" value="1"/>
</dbReference>
<dbReference type="PRINTS" id="PR00870">
    <property type="entry name" value="DNAPOLXBETA"/>
</dbReference>
<keyword evidence="5" id="KW-0239">DNA-directed DNA polymerase</keyword>
<keyword evidence="6" id="KW-0234">DNA repair</keyword>
<proteinExistence type="predicted"/>
<keyword evidence="3" id="KW-0548">Nucleotidyltransferase</keyword>
<dbReference type="EC" id="2.7.7.7" evidence="1"/>
<protein>
    <recommendedName>
        <fullName evidence="1">DNA-directed DNA polymerase</fullName>
        <ecNumber evidence="1">2.7.7.7</ecNumber>
    </recommendedName>
</protein>
<evidence type="ECO:0000256" key="6">
    <source>
        <dbReference type="ARBA" id="ARBA00023204"/>
    </source>
</evidence>
<dbReference type="InterPro" id="IPR022311">
    <property type="entry name" value="PolX-like"/>
</dbReference>
<dbReference type="Gene3D" id="1.10.150.20">
    <property type="entry name" value="5' to 3' exonuclease, C-terminal subdomain"/>
    <property type="match status" value="1"/>
</dbReference>
<dbReference type="InterPro" id="IPR043519">
    <property type="entry name" value="NT_sf"/>
</dbReference>
<dbReference type="InterPro" id="IPR010996">
    <property type="entry name" value="HHH_MUS81"/>
</dbReference>
<dbReference type="Gene3D" id="3.20.20.140">
    <property type="entry name" value="Metal-dependent hydrolases"/>
    <property type="match status" value="1"/>
</dbReference>
<dbReference type="AlphaFoldDB" id="A0A1F4ZWY0"/>
<dbReference type="InterPro" id="IPR016195">
    <property type="entry name" value="Pol/histidinol_Pase-like"/>
</dbReference>
<dbReference type="GO" id="GO:0003887">
    <property type="term" value="F:DNA-directed DNA polymerase activity"/>
    <property type="evidence" value="ECO:0007669"/>
    <property type="project" value="UniProtKB-KW"/>
</dbReference>
<dbReference type="Gene3D" id="1.10.150.110">
    <property type="entry name" value="DNA polymerase beta, N-terminal domain-like"/>
    <property type="match status" value="1"/>
</dbReference>
<dbReference type="InterPro" id="IPR029398">
    <property type="entry name" value="PolB_thumb"/>
</dbReference>
<dbReference type="PIRSF" id="PIRSF005047">
    <property type="entry name" value="UCP005047_YshC"/>
    <property type="match status" value="1"/>
</dbReference>
<dbReference type="EMBL" id="MEXU01000017">
    <property type="protein sequence ID" value="OGD10865.1"/>
    <property type="molecule type" value="Genomic_DNA"/>
</dbReference>
<evidence type="ECO:0000256" key="1">
    <source>
        <dbReference type="ARBA" id="ARBA00012417"/>
    </source>
</evidence>
<accession>A0A1F4ZWY0</accession>
<dbReference type="InterPro" id="IPR050243">
    <property type="entry name" value="PHP_phosphatase"/>
</dbReference>
<organism evidence="9 10">
    <name type="scientific">Candidatus Amesbacteria bacterium RIFOXYB1_FULL_47_9</name>
    <dbReference type="NCBI Taxonomy" id="1797266"/>
    <lineage>
        <taxon>Bacteria</taxon>
        <taxon>Candidatus Amesiibacteriota</taxon>
    </lineage>
</organism>
<dbReference type="Pfam" id="PF14716">
    <property type="entry name" value="HHH_8"/>
    <property type="match status" value="1"/>
</dbReference>
<dbReference type="GO" id="GO:0005829">
    <property type="term" value="C:cytosol"/>
    <property type="evidence" value="ECO:0007669"/>
    <property type="project" value="TreeGrafter"/>
</dbReference>
<dbReference type="GO" id="GO:0006281">
    <property type="term" value="P:DNA repair"/>
    <property type="evidence" value="ECO:0007669"/>
    <property type="project" value="UniProtKB-KW"/>
</dbReference>
<dbReference type="SUPFAM" id="SSF81301">
    <property type="entry name" value="Nucleotidyltransferase"/>
    <property type="match status" value="1"/>
</dbReference>
<dbReference type="Pfam" id="PF14791">
    <property type="entry name" value="DNA_pol_B_thumb"/>
    <property type="match status" value="1"/>
</dbReference>
<feature type="domain" description="DNA-directed DNA polymerase X" evidence="8">
    <location>
        <begin position="7"/>
        <end position="325"/>
    </location>
</feature>
<dbReference type="InterPro" id="IPR027421">
    <property type="entry name" value="DNA_pol_lamdba_lyase_dom_sf"/>
</dbReference>
<dbReference type="SUPFAM" id="SSF47802">
    <property type="entry name" value="DNA polymerase beta, N-terminal domain-like"/>
    <property type="match status" value="1"/>
</dbReference>
<dbReference type="SUPFAM" id="SSF89550">
    <property type="entry name" value="PHP domain-like"/>
    <property type="match status" value="1"/>
</dbReference>
<keyword evidence="2" id="KW-0808">Transferase</keyword>
<dbReference type="Proteomes" id="UP000178188">
    <property type="component" value="Unassembled WGS sequence"/>
</dbReference>
<dbReference type="GO" id="GO:0042578">
    <property type="term" value="F:phosphoric ester hydrolase activity"/>
    <property type="evidence" value="ECO:0007669"/>
    <property type="project" value="TreeGrafter"/>
</dbReference>
<keyword evidence="4" id="KW-0227">DNA damage</keyword>
<dbReference type="GO" id="GO:0008270">
    <property type="term" value="F:zinc ion binding"/>
    <property type="evidence" value="ECO:0007669"/>
    <property type="project" value="TreeGrafter"/>
</dbReference>
<dbReference type="SMART" id="SM00483">
    <property type="entry name" value="POLXc"/>
    <property type="match status" value="1"/>
</dbReference>
<evidence type="ECO:0000256" key="5">
    <source>
        <dbReference type="ARBA" id="ARBA00022932"/>
    </source>
</evidence>
<evidence type="ECO:0000256" key="2">
    <source>
        <dbReference type="ARBA" id="ARBA00022679"/>
    </source>
</evidence>
<dbReference type="InterPro" id="IPR002054">
    <property type="entry name" value="DNA-dir_DNA_pol_X"/>
</dbReference>
<dbReference type="CDD" id="cd00141">
    <property type="entry name" value="NT_POLXc"/>
    <property type="match status" value="1"/>
</dbReference>
<evidence type="ECO:0000259" key="8">
    <source>
        <dbReference type="SMART" id="SM00483"/>
    </source>
</evidence>
<dbReference type="Gene3D" id="3.30.210.10">
    <property type="entry name" value="DNA polymerase, thumb domain"/>
    <property type="match status" value="1"/>
</dbReference>
<evidence type="ECO:0000256" key="3">
    <source>
        <dbReference type="ARBA" id="ARBA00022695"/>
    </source>
</evidence>
<evidence type="ECO:0000256" key="4">
    <source>
        <dbReference type="ARBA" id="ARBA00022763"/>
    </source>
</evidence>
<evidence type="ECO:0000256" key="7">
    <source>
        <dbReference type="ARBA" id="ARBA00049244"/>
    </source>
</evidence>
<comment type="caution">
    <text evidence="9">The sequence shown here is derived from an EMBL/GenBank/DDBJ whole genome shotgun (WGS) entry which is preliminary data.</text>
</comment>
<dbReference type="InterPro" id="IPR002008">
    <property type="entry name" value="DNA_pol_X_beta-like"/>
</dbReference>
<name>A0A1F4ZWY0_9BACT</name>